<evidence type="ECO:0000259" key="2">
    <source>
        <dbReference type="Pfam" id="PF08327"/>
    </source>
</evidence>
<keyword evidence="4" id="KW-1185">Reference proteome</keyword>
<evidence type="ECO:0000313" key="3">
    <source>
        <dbReference type="EMBL" id="APF40811.1"/>
    </source>
</evidence>
<dbReference type="Proteomes" id="UP000183530">
    <property type="component" value="Chromosome"/>
</dbReference>
<dbReference type="Pfam" id="PF08327">
    <property type="entry name" value="AHSA1"/>
    <property type="match status" value="2"/>
</dbReference>
<feature type="domain" description="Activator of Hsp90 ATPase homologue 1/2-like C-terminal" evidence="2">
    <location>
        <begin position="191"/>
        <end position="319"/>
    </location>
</feature>
<dbReference type="InterPro" id="IPR023393">
    <property type="entry name" value="START-like_dom_sf"/>
</dbReference>
<organism evidence="3 4">
    <name type="scientific">Neomicrococcus aestuarii</name>
    <dbReference type="NCBI Taxonomy" id="556325"/>
    <lineage>
        <taxon>Bacteria</taxon>
        <taxon>Bacillati</taxon>
        <taxon>Actinomycetota</taxon>
        <taxon>Actinomycetes</taxon>
        <taxon>Micrococcales</taxon>
        <taxon>Micrococcaceae</taxon>
        <taxon>Neomicrococcus</taxon>
    </lineage>
</organism>
<protein>
    <submittedName>
        <fullName evidence="3">ATPase</fullName>
    </submittedName>
</protein>
<dbReference type="RefSeq" id="WP_071894288.1">
    <property type="nucleotide sequence ID" value="NZ_CP018135.1"/>
</dbReference>
<feature type="domain" description="Activator of Hsp90 ATPase homologue 1/2-like C-terminal" evidence="2">
    <location>
        <begin position="24"/>
        <end position="160"/>
    </location>
</feature>
<dbReference type="AlphaFoldDB" id="A0A1L2ZP70"/>
<evidence type="ECO:0000256" key="1">
    <source>
        <dbReference type="ARBA" id="ARBA00006817"/>
    </source>
</evidence>
<dbReference type="STRING" id="556325.BHE16_07080"/>
<dbReference type="EMBL" id="CP018135">
    <property type="protein sequence ID" value="APF40811.1"/>
    <property type="molecule type" value="Genomic_DNA"/>
</dbReference>
<dbReference type="InterPro" id="IPR013538">
    <property type="entry name" value="ASHA1/2-like_C"/>
</dbReference>
<comment type="similarity">
    <text evidence="1">Belongs to the AHA1 family.</text>
</comment>
<evidence type="ECO:0000313" key="4">
    <source>
        <dbReference type="Proteomes" id="UP000183530"/>
    </source>
</evidence>
<dbReference type="SUPFAM" id="SSF55961">
    <property type="entry name" value="Bet v1-like"/>
    <property type="match status" value="2"/>
</dbReference>
<name>A0A1L2ZP70_9MICC</name>
<reference evidence="3 4" key="1">
    <citation type="submission" date="2016-11" db="EMBL/GenBank/DDBJ databases">
        <title>Genome sequencing of Zhihengliuella aestuarii B18 antagonistic to Plasmodiophora brassicae.</title>
        <authorList>
            <person name="Luo Y."/>
        </authorList>
    </citation>
    <scope>NUCLEOTIDE SEQUENCE [LARGE SCALE GENOMIC DNA]</scope>
    <source>
        <strain evidence="3 4">B18</strain>
    </source>
</reference>
<sequence length="326" mass="36407">MPVTSVEKDLNTLSMTIVADFASPLQRLWDAYADPRQISKFWGPVEWPATFVRHDMATGGRSHYYMTGPNGERSDGYWEFTAVNAPHSFEVNDGFANEDGTPNDMMPSMKMKFEFEETANGSRMTNTATFGSVEQLQQLIEMGMEEGTRSAMSQIDAVLEDLATFAAGKGTELQILSDTQVRITRVIRGTAPQVWDAHNEPELMKRWLLGPDGWTMPVCEVAQEPGEQYRQEWENTKTKERFGFEGELLESAAPYRSVTTEKMIGMEGPSTQNELTFTPVDGGTLLTLVITYPDVATRDMVLATGMTDGMETSYLRLENEVLASAE</sequence>
<dbReference type="CDD" id="cd07814">
    <property type="entry name" value="SRPBCC_CalC_Aha1-like"/>
    <property type="match status" value="1"/>
</dbReference>
<dbReference type="Gene3D" id="3.30.530.20">
    <property type="match status" value="2"/>
</dbReference>
<dbReference type="KEGG" id="nae:BHE16_07080"/>
<dbReference type="OrthoDB" id="3365660at2"/>
<gene>
    <name evidence="3" type="ORF">BHE16_07080</name>
</gene>
<accession>A0A1L2ZP70</accession>
<proteinExistence type="inferred from homology"/>